<sequence>MIIVCNIINQIYNFFFVYIEFKLKMPRIRDPLWEYVEQEDGKVRCKFCDKTFSGSGITRMRHHLAKSKLKEISPCDAVPDVVHEKALKAVQQLRKEKGKIEFISDDRKAPTNSSSCSLTQLDSRSTQRNKKLKTDLSVMNFIYGNNLTSHLLKDPKFKEMCVSIADAGQGYEPPSFGMDETKMLGDLKTEVDGYVQSIKQSWEKFGCTLLLVSSFFSYDWPRGLILLAACPEGIVYLDSIKYDEGTAGMLSVIDKIIPQNTIQIILDREYERLYEDLQKKYPNIFKTRGDPYFAHIIDVEHCSEFTHFLTEVCAIVEFFDEHVNVLHQISGCQSMNELPFHHSLYSVSKEREIRSMVTSTEWRDLIQGDEQGEEVQKIIDDNQFWETGKNLFRVIECVVKIFWMMTRNRSTLGYIYAAFIRLEETVKQSFKGDSDTVQYILDGIQIYWQINEMQKAAAYLNPHLYFNGYVKMNNADKMSLKDAVQRMIPSEADKKDLDVQIENYYCRDPTIFNPEAVGSLHVLHPRIWWERWGGNAKILQTLAIKLLSQPGINPLFNTNLITLLRDNFHYDQRNELSLDVRINMRLMDMCSQIKVDESPIDFEKIGVQVADIIEAFS</sequence>
<evidence type="ECO:0000256" key="3">
    <source>
        <dbReference type="ARBA" id="ARBA00022833"/>
    </source>
</evidence>
<dbReference type="PANTHER" id="PTHR32166:SF123">
    <property type="entry name" value="BED-TYPE DOMAIN-CONTAINING PROTEIN"/>
    <property type="match status" value="1"/>
</dbReference>
<dbReference type="PANTHER" id="PTHR32166">
    <property type="entry name" value="OSJNBA0013A04.12 PROTEIN"/>
    <property type="match status" value="1"/>
</dbReference>
<keyword evidence="8" id="KW-1185">Reference proteome</keyword>
<evidence type="ECO:0000256" key="1">
    <source>
        <dbReference type="ARBA" id="ARBA00022723"/>
    </source>
</evidence>
<reference evidence="7" key="2">
    <citation type="submission" date="2023-06" db="EMBL/GenBank/DDBJ databases">
        <authorList>
            <person name="Ma L."/>
            <person name="Liu K.-W."/>
            <person name="Li Z."/>
            <person name="Hsiao Y.-Y."/>
            <person name="Qi Y."/>
            <person name="Fu T."/>
            <person name="Tang G."/>
            <person name="Zhang D."/>
            <person name="Sun W.-H."/>
            <person name="Liu D.-K."/>
            <person name="Li Y."/>
            <person name="Chen G.-Z."/>
            <person name="Liu X.-D."/>
            <person name="Liao X.-Y."/>
            <person name="Jiang Y.-T."/>
            <person name="Yu X."/>
            <person name="Hao Y."/>
            <person name="Huang J."/>
            <person name="Zhao X.-W."/>
            <person name="Ke S."/>
            <person name="Chen Y.-Y."/>
            <person name="Wu W.-L."/>
            <person name="Hsu J.-L."/>
            <person name="Lin Y.-F."/>
            <person name="Huang M.-D."/>
            <person name="Li C.-Y."/>
            <person name="Huang L."/>
            <person name="Wang Z.-W."/>
            <person name="Zhao X."/>
            <person name="Zhong W.-Y."/>
            <person name="Peng D.-H."/>
            <person name="Ahmad S."/>
            <person name="Lan S."/>
            <person name="Zhang J.-S."/>
            <person name="Tsai W.-C."/>
            <person name="Van De Peer Y."/>
            <person name="Liu Z.-J."/>
        </authorList>
    </citation>
    <scope>NUCLEOTIDE SEQUENCE</scope>
    <source>
        <strain evidence="7">CP</strain>
        <tissue evidence="7">Leaves</tissue>
    </source>
</reference>
<accession>A0AAV9DDT5</accession>
<dbReference type="Pfam" id="PF02892">
    <property type="entry name" value="zf-BED"/>
    <property type="match status" value="1"/>
</dbReference>
<dbReference type="InterPro" id="IPR003656">
    <property type="entry name" value="Znf_BED"/>
</dbReference>
<gene>
    <name evidence="7" type="ORF">QJS10_CPB14g00409</name>
</gene>
<keyword evidence="3" id="KW-0862">Zinc</keyword>
<dbReference type="Pfam" id="PF04937">
    <property type="entry name" value="DUF659"/>
    <property type="match status" value="1"/>
</dbReference>
<dbReference type="SUPFAM" id="SSF53098">
    <property type="entry name" value="Ribonuclease H-like"/>
    <property type="match status" value="1"/>
</dbReference>
<name>A0AAV9DDT5_ACOCL</name>
<dbReference type="GO" id="GO:0008270">
    <property type="term" value="F:zinc ion binding"/>
    <property type="evidence" value="ECO:0007669"/>
    <property type="project" value="UniProtKB-KW"/>
</dbReference>
<organism evidence="7 8">
    <name type="scientific">Acorus calamus</name>
    <name type="common">Sweet flag</name>
    <dbReference type="NCBI Taxonomy" id="4465"/>
    <lineage>
        <taxon>Eukaryota</taxon>
        <taxon>Viridiplantae</taxon>
        <taxon>Streptophyta</taxon>
        <taxon>Embryophyta</taxon>
        <taxon>Tracheophyta</taxon>
        <taxon>Spermatophyta</taxon>
        <taxon>Magnoliopsida</taxon>
        <taxon>Liliopsida</taxon>
        <taxon>Acoraceae</taxon>
        <taxon>Acorus</taxon>
    </lineage>
</organism>
<comment type="caution">
    <text evidence="7">The sequence shown here is derived from an EMBL/GenBank/DDBJ whole genome shotgun (WGS) entry which is preliminary data.</text>
</comment>
<keyword evidence="2 4" id="KW-0863">Zinc-finger</keyword>
<feature type="region of interest" description="Disordered" evidence="5">
    <location>
        <begin position="104"/>
        <end position="125"/>
    </location>
</feature>
<evidence type="ECO:0000259" key="6">
    <source>
        <dbReference type="PROSITE" id="PS50808"/>
    </source>
</evidence>
<evidence type="ECO:0000256" key="2">
    <source>
        <dbReference type="ARBA" id="ARBA00022771"/>
    </source>
</evidence>
<dbReference type="AlphaFoldDB" id="A0AAV9DDT5"/>
<protein>
    <recommendedName>
        <fullName evidence="6">BED-type domain-containing protein</fullName>
    </recommendedName>
</protein>
<reference evidence="7" key="1">
    <citation type="journal article" date="2023" name="Nat. Commun.">
        <title>Diploid and tetraploid genomes of Acorus and the evolution of monocots.</title>
        <authorList>
            <person name="Ma L."/>
            <person name="Liu K.W."/>
            <person name="Li Z."/>
            <person name="Hsiao Y.Y."/>
            <person name="Qi Y."/>
            <person name="Fu T."/>
            <person name="Tang G.D."/>
            <person name="Zhang D."/>
            <person name="Sun W.H."/>
            <person name="Liu D.K."/>
            <person name="Li Y."/>
            <person name="Chen G.Z."/>
            <person name="Liu X.D."/>
            <person name="Liao X.Y."/>
            <person name="Jiang Y.T."/>
            <person name="Yu X."/>
            <person name="Hao Y."/>
            <person name="Huang J."/>
            <person name="Zhao X.W."/>
            <person name="Ke S."/>
            <person name="Chen Y.Y."/>
            <person name="Wu W.L."/>
            <person name="Hsu J.L."/>
            <person name="Lin Y.F."/>
            <person name="Huang M.D."/>
            <person name="Li C.Y."/>
            <person name="Huang L."/>
            <person name="Wang Z.W."/>
            <person name="Zhao X."/>
            <person name="Zhong W.Y."/>
            <person name="Peng D.H."/>
            <person name="Ahmad S."/>
            <person name="Lan S."/>
            <person name="Zhang J.S."/>
            <person name="Tsai W.C."/>
            <person name="Van de Peer Y."/>
            <person name="Liu Z.J."/>
        </authorList>
    </citation>
    <scope>NUCLEOTIDE SEQUENCE</scope>
    <source>
        <strain evidence="7">CP</strain>
    </source>
</reference>
<dbReference type="InterPro" id="IPR007021">
    <property type="entry name" value="DUF659"/>
</dbReference>
<dbReference type="InterPro" id="IPR012337">
    <property type="entry name" value="RNaseH-like_sf"/>
</dbReference>
<evidence type="ECO:0000256" key="5">
    <source>
        <dbReference type="SAM" id="MobiDB-lite"/>
    </source>
</evidence>
<proteinExistence type="predicted"/>
<evidence type="ECO:0000313" key="7">
    <source>
        <dbReference type="EMBL" id="KAK1298223.1"/>
    </source>
</evidence>
<dbReference type="Proteomes" id="UP001180020">
    <property type="component" value="Unassembled WGS sequence"/>
</dbReference>
<dbReference type="EMBL" id="JAUJYO010000014">
    <property type="protein sequence ID" value="KAK1298223.1"/>
    <property type="molecule type" value="Genomic_DNA"/>
</dbReference>
<feature type="domain" description="BED-type" evidence="6">
    <location>
        <begin position="27"/>
        <end position="90"/>
    </location>
</feature>
<keyword evidence="1" id="KW-0479">Metal-binding</keyword>
<evidence type="ECO:0000256" key="4">
    <source>
        <dbReference type="PROSITE-ProRule" id="PRU00027"/>
    </source>
</evidence>
<dbReference type="PROSITE" id="PS50808">
    <property type="entry name" value="ZF_BED"/>
    <property type="match status" value="1"/>
</dbReference>
<dbReference type="GO" id="GO:0003677">
    <property type="term" value="F:DNA binding"/>
    <property type="evidence" value="ECO:0007669"/>
    <property type="project" value="InterPro"/>
</dbReference>
<evidence type="ECO:0000313" key="8">
    <source>
        <dbReference type="Proteomes" id="UP001180020"/>
    </source>
</evidence>
<feature type="compositionally biased region" description="Polar residues" evidence="5">
    <location>
        <begin position="110"/>
        <end position="125"/>
    </location>
</feature>